<keyword evidence="2" id="KW-0732">Signal</keyword>
<organism evidence="8 9">
    <name type="scientific">Fodinicola feengrottensis</name>
    <dbReference type="NCBI Taxonomy" id="435914"/>
    <lineage>
        <taxon>Bacteria</taxon>
        <taxon>Bacillati</taxon>
        <taxon>Actinomycetota</taxon>
        <taxon>Actinomycetes</taxon>
        <taxon>Mycobacteriales</taxon>
        <taxon>Fodinicola</taxon>
    </lineage>
</organism>
<feature type="transmembrane region" description="Helical" evidence="6">
    <location>
        <begin position="28"/>
        <end position="53"/>
    </location>
</feature>
<keyword evidence="6" id="KW-0812">Transmembrane</keyword>
<dbReference type="SUPFAM" id="SSF52833">
    <property type="entry name" value="Thioredoxin-like"/>
    <property type="match status" value="1"/>
</dbReference>
<evidence type="ECO:0000313" key="9">
    <source>
        <dbReference type="Proteomes" id="UP001500618"/>
    </source>
</evidence>
<evidence type="ECO:0000256" key="1">
    <source>
        <dbReference type="ARBA" id="ARBA00005791"/>
    </source>
</evidence>
<comment type="caution">
    <text evidence="8">The sequence shown here is derived from an EMBL/GenBank/DDBJ whole genome shotgun (WGS) entry which is preliminary data.</text>
</comment>
<keyword evidence="4" id="KW-1015">Disulfide bond</keyword>
<keyword evidence="9" id="KW-1185">Reference proteome</keyword>
<dbReference type="EMBL" id="BAAANY010000002">
    <property type="protein sequence ID" value="GAA1661516.1"/>
    <property type="molecule type" value="Genomic_DNA"/>
</dbReference>
<evidence type="ECO:0000256" key="6">
    <source>
        <dbReference type="SAM" id="Phobius"/>
    </source>
</evidence>
<evidence type="ECO:0000313" key="8">
    <source>
        <dbReference type="EMBL" id="GAA1661516.1"/>
    </source>
</evidence>
<dbReference type="Gene3D" id="3.40.30.10">
    <property type="entry name" value="Glutaredoxin"/>
    <property type="match status" value="1"/>
</dbReference>
<dbReference type="InterPro" id="IPR036249">
    <property type="entry name" value="Thioredoxin-like_sf"/>
</dbReference>
<evidence type="ECO:0000256" key="3">
    <source>
        <dbReference type="ARBA" id="ARBA00023002"/>
    </source>
</evidence>
<keyword evidence="5" id="KW-0676">Redox-active center</keyword>
<name>A0ABN2FXB8_9ACTN</name>
<comment type="similarity">
    <text evidence="1">Belongs to the thioredoxin family. DsbA subfamily.</text>
</comment>
<dbReference type="Pfam" id="PF13462">
    <property type="entry name" value="Thioredoxin_4"/>
    <property type="match status" value="1"/>
</dbReference>
<evidence type="ECO:0000256" key="4">
    <source>
        <dbReference type="ARBA" id="ARBA00023157"/>
    </source>
</evidence>
<evidence type="ECO:0000256" key="5">
    <source>
        <dbReference type="ARBA" id="ARBA00023284"/>
    </source>
</evidence>
<dbReference type="PANTHER" id="PTHR13887:SF14">
    <property type="entry name" value="DISULFIDE BOND FORMATION PROTEIN D"/>
    <property type="match status" value="1"/>
</dbReference>
<dbReference type="InterPro" id="IPR012336">
    <property type="entry name" value="Thioredoxin-like_fold"/>
</dbReference>
<evidence type="ECO:0000259" key="7">
    <source>
        <dbReference type="Pfam" id="PF13462"/>
    </source>
</evidence>
<gene>
    <name evidence="8" type="ORF">GCM10009765_08800</name>
</gene>
<accession>A0ABN2FXB8</accession>
<dbReference type="RefSeq" id="WP_163567290.1">
    <property type="nucleotide sequence ID" value="NZ_BAAANY010000002.1"/>
</dbReference>
<keyword evidence="6" id="KW-0472">Membrane</keyword>
<keyword evidence="6" id="KW-1133">Transmembrane helix</keyword>
<feature type="domain" description="Thioredoxin-like fold" evidence="7">
    <location>
        <begin position="71"/>
        <end position="230"/>
    </location>
</feature>
<protein>
    <recommendedName>
        <fullName evidence="7">Thioredoxin-like fold domain-containing protein</fullName>
    </recommendedName>
</protein>
<evidence type="ECO:0000256" key="2">
    <source>
        <dbReference type="ARBA" id="ARBA00022729"/>
    </source>
</evidence>
<reference evidence="8 9" key="1">
    <citation type="journal article" date="2019" name="Int. J. Syst. Evol. Microbiol.">
        <title>The Global Catalogue of Microorganisms (GCM) 10K type strain sequencing project: providing services to taxonomists for standard genome sequencing and annotation.</title>
        <authorList>
            <consortium name="The Broad Institute Genomics Platform"/>
            <consortium name="The Broad Institute Genome Sequencing Center for Infectious Disease"/>
            <person name="Wu L."/>
            <person name="Ma J."/>
        </authorList>
    </citation>
    <scope>NUCLEOTIDE SEQUENCE [LARGE SCALE GENOMIC DNA]</scope>
    <source>
        <strain evidence="8 9">JCM 14718</strain>
    </source>
</reference>
<dbReference type="Proteomes" id="UP001500618">
    <property type="component" value="Unassembled WGS sequence"/>
</dbReference>
<dbReference type="PANTHER" id="PTHR13887">
    <property type="entry name" value="GLUTATHIONE S-TRANSFERASE KAPPA"/>
    <property type="match status" value="1"/>
</dbReference>
<proteinExistence type="inferred from homology"/>
<dbReference type="CDD" id="cd02972">
    <property type="entry name" value="DsbA_family"/>
    <property type="match status" value="1"/>
</dbReference>
<keyword evidence="3" id="KW-0560">Oxidoreductase</keyword>
<sequence>MSKNSGRPNRARQVAAQRLAAQRRRQRIVTTSIVGVVVIAVLAIAAIVGVTVYNSTHKPTLPLAAPKGGTVTGVYVGKSTAKVTVDLYIDFMCPICHQFETTTGPTIQKMVDAGTVRIYYHPLAYLDRFSSGTNYSSRASAASACAADAGLFDQYRGVLYDNQPEENSTGLTNTQLIQFGQQAGAPAAAFEKCVNDGKYAAWTAHLTDSASKGKITGTPTVKVNGTVVNGGTADSVPTTQQVTDAINAALKK</sequence>